<dbReference type="GO" id="GO:0046982">
    <property type="term" value="F:protein heterodimerization activity"/>
    <property type="evidence" value="ECO:0007669"/>
    <property type="project" value="InterPro"/>
</dbReference>
<keyword evidence="1" id="KW-1133">Transmembrane helix</keyword>
<dbReference type="GeneTree" id="ENSGT00940000164608"/>
<dbReference type="PANTHER" id="PTHR12773:SF0">
    <property type="entry name" value="MULTIFUNCTIONAL METHYLTRANSFERASE SUBUNIT TRM112-LIKE PROTEIN"/>
    <property type="match status" value="1"/>
</dbReference>
<keyword evidence="1" id="KW-0812">Transmembrane</keyword>
<dbReference type="GO" id="GO:0030488">
    <property type="term" value="P:tRNA methylation"/>
    <property type="evidence" value="ECO:0007669"/>
    <property type="project" value="TreeGrafter"/>
</dbReference>
<dbReference type="Ensembl" id="ENSLLTT00000003762.1">
    <property type="protein sequence ID" value="ENSLLTP00000003615.1"/>
    <property type="gene ID" value="ENSLLTG00000002713.1"/>
</dbReference>
<protein>
    <submittedName>
        <fullName evidence="2">tRNA methyltransferase activator subunit 11-2</fullName>
    </submittedName>
</protein>
<organism evidence="2 3">
    <name type="scientific">Laticauda laticaudata</name>
    <name type="common">Blue-ringed sea krait</name>
    <name type="synonym">Blue-lipped sea krait</name>
    <dbReference type="NCBI Taxonomy" id="8630"/>
    <lineage>
        <taxon>Eukaryota</taxon>
        <taxon>Metazoa</taxon>
        <taxon>Chordata</taxon>
        <taxon>Craniata</taxon>
        <taxon>Vertebrata</taxon>
        <taxon>Euteleostomi</taxon>
        <taxon>Lepidosauria</taxon>
        <taxon>Squamata</taxon>
        <taxon>Bifurcata</taxon>
        <taxon>Unidentata</taxon>
        <taxon>Episquamata</taxon>
        <taxon>Toxicofera</taxon>
        <taxon>Serpentes</taxon>
        <taxon>Colubroidea</taxon>
        <taxon>Elapidae</taxon>
        <taxon>Laticaudinae</taxon>
        <taxon>Laticauda</taxon>
    </lineage>
</organism>
<evidence type="ECO:0000313" key="2">
    <source>
        <dbReference type="Ensembl" id="ENSLLTP00000003615.1"/>
    </source>
</evidence>
<feature type="transmembrane region" description="Helical" evidence="1">
    <location>
        <begin position="82"/>
        <end position="108"/>
    </location>
</feature>
<keyword evidence="1" id="KW-0472">Membrane</keyword>
<dbReference type="AlphaFoldDB" id="A0A8C5RJE4"/>
<reference evidence="2" key="1">
    <citation type="submission" date="2025-08" db="UniProtKB">
        <authorList>
            <consortium name="Ensembl"/>
        </authorList>
    </citation>
    <scope>IDENTIFICATION</scope>
</reference>
<dbReference type="GO" id="GO:0070476">
    <property type="term" value="P:rRNA (guanine-N7)-methylation"/>
    <property type="evidence" value="ECO:0007669"/>
    <property type="project" value="TreeGrafter"/>
</dbReference>
<keyword evidence="3" id="KW-1185">Reference proteome</keyword>
<dbReference type="Gene3D" id="2.20.25.10">
    <property type="match status" value="1"/>
</dbReference>
<dbReference type="InterPro" id="IPR039127">
    <property type="entry name" value="Trm112"/>
</dbReference>
<accession>A0A8C5RJE4</accession>
<sequence length="159" mass="17463">MKLLTHNMLTSHVRGVRPGGGFPLLIKATEVKVNDIDFNPEFTARMVPKIEWGALVGAAESVSPRQLLGCGRRKAERTAIQCFLLPLGSWGFYTPCLAFSNMGIFFIFPSLPAAQAMCVEQLRELVGDSLNLQLKMTADLPSFSVGPPLRPSLRAHPRL</sequence>
<name>A0A8C5RJE4_LATLA</name>
<dbReference type="Proteomes" id="UP000694406">
    <property type="component" value="Unplaced"/>
</dbReference>
<evidence type="ECO:0000313" key="3">
    <source>
        <dbReference type="Proteomes" id="UP000694406"/>
    </source>
</evidence>
<proteinExistence type="predicted"/>
<evidence type="ECO:0000256" key="1">
    <source>
        <dbReference type="SAM" id="Phobius"/>
    </source>
</evidence>
<reference evidence="2" key="2">
    <citation type="submission" date="2025-09" db="UniProtKB">
        <authorList>
            <consortium name="Ensembl"/>
        </authorList>
    </citation>
    <scope>IDENTIFICATION</scope>
</reference>
<dbReference type="PANTHER" id="PTHR12773">
    <property type="entry name" value="UPF0315 PROTEIN-RELATED"/>
    <property type="match status" value="1"/>
</dbReference>
<gene>
    <name evidence="2" type="primary">TRMT112</name>
</gene>